<keyword evidence="7" id="KW-0802">TPR repeat</keyword>
<dbReference type="InterPro" id="IPR019734">
    <property type="entry name" value="TPR_rpt"/>
</dbReference>
<dbReference type="SMART" id="SM00028">
    <property type="entry name" value="TPR"/>
    <property type="match status" value="3"/>
</dbReference>
<dbReference type="Gene3D" id="1.25.40.10">
    <property type="entry name" value="Tetratricopeptide repeat domain"/>
    <property type="match status" value="1"/>
</dbReference>
<dbReference type="Proteomes" id="UP001629113">
    <property type="component" value="Unassembled WGS sequence"/>
</dbReference>
<keyword evidence="8" id="KW-0413">Isomerase</keyword>
<dbReference type="EC" id="2.3.2.27" evidence="2"/>
<dbReference type="SUPFAM" id="SSF48452">
    <property type="entry name" value="TPR-like"/>
    <property type="match status" value="1"/>
</dbReference>
<organism evidence="12 13">
    <name type="scientific">Phlyctema vagabunda</name>
    <dbReference type="NCBI Taxonomy" id="108571"/>
    <lineage>
        <taxon>Eukaryota</taxon>
        <taxon>Fungi</taxon>
        <taxon>Dikarya</taxon>
        <taxon>Ascomycota</taxon>
        <taxon>Pezizomycotina</taxon>
        <taxon>Leotiomycetes</taxon>
        <taxon>Helotiales</taxon>
        <taxon>Dermateaceae</taxon>
        <taxon>Phlyctema</taxon>
    </lineage>
</organism>
<evidence type="ECO:0000256" key="10">
    <source>
        <dbReference type="ARBA" id="ARBA00044543"/>
    </source>
</evidence>
<name>A0ABR4P196_9HELO</name>
<evidence type="ECO:0000256" key="4">
    <source>
        <dbReference type="ARBA" id="ARBA00022679"/>
    </source>
</evidence>
<dbReference type="PANTHER" id="PTHR46803:SF2">
    <property type="entry name" value="E3 UBIQUITIN-PROTEIN LIGASE CHIP"/>
    <property type="match status" value="1"/>
</dbReference>
<keyword evidence="13" id="KW-1185">Reference proteome</keyword>
<dbReference type="SUPFAM" id="SSF57850">
    <property type="entry name" value="RING/U-box"/>
    <property type="match status" value="1"/>
</dbReference>
<evidence type="ECO:0000256" key="7">
    <source>
        <dbReference type="ARBA" id="ARBA00022803"/>
    </source>
</evidence>
<keyword evidence="4" id="KW-0808">Transferase</keyword>
<dbReference type="InterPro" id="IPR003613">
    <property type="entry name" value="Ubox_domain"/>
</dbReference>
<keyword evidence="6" id="KW-0833">Ubl conjugation pathway</keyword>
<dbReference type="SMART" id="SM00504">
    <property type="entry name" value="Ubox"/>
    <property type="match status" value="1"/>
</dbReference>
<evidence type="ECO:0000256" key="5">
    <source>
        <dbReference type="ARBA" id="ARBA00022737"/>
    </source>
</evidence>
<evidence type="ECO:0000313" key="13">
    <source>
        <dbReference type="Proteomes" id="UP001629113"/>
    </source>
</evidence>
<dbReference type="Gene3D" id="3.30.40.10">
    <property type="entry name" value="Zinc/RING finger domain, C3HC4 (zinc finger)"/>
    <property type="match status" value="1"/>
</dbReference>
<dbReference type="EC" id="5.2.1.8" evidence="3"/>
<dbReference type="Pfam" id="PF04564">
    <property type="entry name" value="U-box"/>
    <property type="match status" value="1"/>
</dbReference>
<evidence type="ECO:0000256" key="9">
    <source>
        <dbReference type="ARBA" id="ARBA00044534"/>
    </source>
</evidence>
<gene>
    <name evidence="12" type="ORF">PVAG01_11497</name>
</gene>
<evidence type="ECO:0000313" key="12">
    <source>
        <dbReference type="EMBL" id="KAL3417074.1"/>
    </source>
</evidence>
<reference evidence="12 13" key="1">
    <citation type="submission" date="2024-06" db="EMBL/GenBank/DDBJ databases">
        <title>Complete genome of Phlyctema vagabunda strain 19-DSS-EL-015.</title>
        <authorList>
            <person name="Fiorenzani C."/>
        </authorList>
    </citation>
    <scope>NUCLEOTIDE SEQUENCE [LARGE SCALE GENOMIC DNA]</scope>
    <source>
        <strain evidence="12 13">19-DSS-EL-015</strain>
    </source>
</reference>
<accession>A0ABR4P196</accession>
<dbReference type="EMBL" id="JBFCZG010000012">
    <property type="protein sequence ID" value="KAL3417074.1"/>
    <property type="molecule type" value="Genomic_DNA"/>
</dbReference>
<keyword evidence="5" id="KW-0677">Repeat</keyword>
<dbReference type="InterPro" id="IPR045202">
    <property type="entry name" value="CHIP_RING-Ubox"/>
</dbReference>
<evidence type="ECO:0000256" key="2">
    <source>
        <dbReference type="ARBA" id="ARBA00012483"/>
    </source>
</evidence>
<sequence>MAGEQYQKDPARALDFKVRGNKFYTSGDYKTAEELYGQAIQHDQSNPQLYTNRSLASLKLQHFDLVIADCLSALDLAPEQGTSLKAYYGLAQAQISVGHPAEALQSALKAHEFCVKEIGVGGKGASSIGPITELVLRCKKEKWEMREKEREARKGGLLAELVGGLEREMESRIARGENSEIAKAQIGQKIEDLRKTFEDAGEAETRRKEVPDWCVDDISFAVMVDPVVTKTGQSYDRASIMEHLRRSATDPLTREPLTPADLRPNLALKQACAEFLEENGWAVDW</sequence>
<comment type="caution">
    <text evidence="12">The sequence shown here is derived from an EMBL/GenBank/DDBJ whole genome shotgun (WGS) entry which is preliminary data.</text>
</comment>
<dbReference type="PANTHER" id="PTHR46803">
    <property type="entry name" value="E3 UBIQUITIN-PROTEIN LIGASE CHIP"/>
    <property type="match status" value="1"/>
</dbReference>
<dbReference type="InterPro" id="IPR013083">
    <property type="entry name" value="Znf_RING/FYVE/PHD"/>
</dbReference>
<evidence type="ECO:0000256" key="1">
    <source>
        <dbReference type="ARBA" id="ARBA00000900"/>
    </source>
</evidence>
<evidence type="ECO:0000256" key="8">
    <source>
        <dbReference type="ARBA" id="ARBA00023110"/>
    </source>
</evidence>
<evidence type="ECO:0000256" key="3">
    <source>
        <dbReference type="ARBA" id="ARBA00013194"/>
    </source>
</evidence>
<dbReference type="PROSITE" id="PS51698">
    <property type="entry name" value="U_BOX"/>
    <property type="match status" value="1"/>
</dbReference>
<keyword evidence="8" id="KW-0697">Rotamase</keyword>
<protein>
    <recommendedName>
        <fullName evidence="9">E3 ubiquitin-protein ligase CHIP</fullName>
        <ecNumber evidence="2">2.3.2.27</ecNumber>
        <ecNumber evidence="3">5.2.1.8</ecNumber>
    </recommendedName>
    <alternativeName>
        <fullName evidence="10">RING-type E3 ubiquitin transferase CHIP</fullName>
    </alternativeName>
</protein>
<proteinExistence type="predicted"/>
<dbReference type="InterPro" id="IPR011990">
    <property type="entry name" value="TPR-like_helical_dom_sf"/>
</dbReference>
<feature type="domain" description="U-box" evidence="11">
    <location>
        <begin position="209"/>
        <end position="282"/>
    </location>
</feature>
<comment type="catalytic activity">
    <reaction evidence="1">
        <text>S-ubiquitinyl-[E2 ubiquitin-conjugating enzyme]-L-cysteine + [acceptor protein]-L-lysine = [E2 ubiquitin-conjugating enzyme]-L-cysteine + N(6)-ubiquitinyl-[acceptor protein]-L-lysine.</text>
        <dbReference type="EC" id="2.3.2.27"/>
    </reaction>
</comment>
<dbReference type="CDD" id="cd16654">
    <property type="entry name" value="RING-Ubox_CHIP"/>
    <property type="match status" value="1"/>
</dbReference>
<evidence type="ECO:0000256" key="6">
    <source>
        <dbReference type="ARBA" id="ARBA00022786"/>
    </source>
</evidence>
<evidence type="ECO:0000259" key="11">
    <source>
        <dbReference type="PROSITE" id="PS51698"/>
    </source>
</evidence>